<proteinExistence type="predicted"/>
<keyword evidence="3" id="KW-1185">Reference proteome</keyword>
<dbReference type="RefSeq" id="WP_345686009.1">
    <property type="nucleotide sequence ID" value="NZ_BAABRO010000012.1"/>
</dbReference>
<evidence type="ECO:0000313" key="3">
    <source>
        <dbReference type="Proteomes" id="UP001416858"/>
    </source>
</evidence>
<dbReference type="Proteomes" id="UP001416858">
    <property type="component" value="Unassembled WGS sequence"/>
</dbReference>
<reference evidence="2 3" key="1">
    <citation type="submission" date="2024-02" db="EMBL/GenBank/DDBJ databases">
        <title>Rhodopirellula caenicola NBRC 110016.</title>
        <authorList>
            <person name="Ichikawa N."/>
            <person name="Katano-Makiyama Y."/>
            <person name="Hidaka K."/>
        </authorList>
    </citation>
    <scope>NUCLEOTIDE SEQUENCE [LARGE SCALE GENOMIC DNA]</scope>
    <source>
        <strain evidence="2 3">NBRC 110016</strain>
    </source>
</reference>
<protein>
    <recommendedName>
        <fullName evidence="4">Phage portal protein, lambda family</fullName>
    </recommendedName>
</protein>
<feature type="region of interest" description="Disordered" evidence="1">
    <location>
        <begin position="470"/>
        <end position="502"/>
    </location>
</feature>
<accession>A0ABP9VX57</accession>
<sequence length="502" mass="55783">MLKRLSGIIEQAWRSGGSRSPAASGRSPRQPFFSRIRAKYDAANTTLDNMKHWSRADGLSAAAANSPDVRRTLRNRSRYEVANNSYARGITLTLANDVVGTGPRLQMLTANDAANRFVESEFYAWAESIGLAEKLRTMRLSRVADGESFGLLTNNQRVDAAVKLDLRLIEADQVASPTLAPDTGRYLDGIRFDADGNPIAYDVLRNHPGDGLFLVDDEYDTVPAAAVLHYFRCDRPGQIRGIPDITPALPLFAQLRRFTLAVLSAAETAAEFAGILYTDAPANGEADAAEPFEPIELEKRMLLTMPGGWKMAQMKSEQPSTTYAEFKKEILNEIARCLNMPFNVAAGNSSGYNYASGRLDHQTYFKSIRVEQTQLARVVLDRILTAWIREAILIEGYLPNSLRTLDSTFEHQWFWDGHEHVDPAKEANAQKIRLASHTTTLAIEFARQGRDWETELKQRAKELALMRELGLSIESDTDTPPETPVTQDDAEDAEQQAARSGS</sequence>
<evidence type="ECO:0000256" key="1">
    <source>
        <dbReference type="SAM" id="MobiDB-lite"/>
    </source>
</evidence>
<evidence type="ECO:0008006" key="4">
    <source>
        <dbReference type="Google" id="ProtNLM"/>
    </source>
</evidence>
<comment type="caution">
    <text evidence="2">The sequence shown here is derived from an EMBL/GenBank/DDBJ whole genome shotgun (WGS) entry which is preliminary data.</text>
</comment>
<dbReference type="EMBL" id="BAABRO010000012">
    <property type="protein sequence ID" value="GAA5509170.1"/>
    <property type="molecule type" value="Genomic_DNA"/>
</dbReference>
<gene>
    <name evidence="2" type="ORF">Rcae01_04668</name>
</gene>
<evidence type="ECO:0000313" key="2">
    <source>
        <dbReference type="EMBL" id="GAA5509170.1"/>
    </source>
</evidence>
<dbReference type="InterPro" id="IPR006429">
    <property type="entry name" value="Phage_lambda_portal"/>
</dbReference>
<name>A0ABP9VX57_9BACT</name>
<organism evidence="2 3">
    <name type="scientific">Novipirellula caenicola</name>
    <dbReference type="NCBI Taxonomy" id="1536901"/>
    <lineage>
        <taxon>Bacteria</taxon>
        <taxon>Pseudomonadati</taxon>
        <taxon>Planctomycetota</taxon>
        <taxon>Planctomycetia</taxon>
        <taxon>Pirellulales</taxon>
        <taxon>Pirellulaceae</taxon>
        <taxon>Novipirellula</taxon>
    </lineage>
</organism>
<dbReference type="Pfam" id="PF05136">
    <property type="entry name" value="Phage_portal_2"/>
    <property type="match status" value="1"/>
</dbReference>